<evidence type="ECO:0000313" key="1">
    <source>
        <dbReference type="EMBL" id="KAI5059172.1"/>
    </source>
</evidence>
<evidence type="ECO:0000313" key="2">
    <source>
        <dbReference type="Proteomes" id="UP000886520"/>
    </source>
</evidence>
<dbReference type="Proteomes" id="UP000886520">
    <property type="component" value="Chromosome 25"/>
</dbReference>
<organism evidence="1 2">
    <name type="scientific">Adiantum capillus-veneris</name>
    <name type="common">Maidenhair fern</name>
    <dbReference type="NCBI Taxonomy" id="13818"/>
    <lineage>
        <taxon>Eukaryota</taxon>
        <taxon>Viridiplantae</taxon>
        <taxon>Streptophyta</taxon>
        <taxon>Embryophyta</taxon>
        <taxon>Tracheophyta</taxon>
        <taxon>Polypodiopsida</taxon>
        <taxon>Polypodiidae</taxon>
        <taxon>Polypodiales</taxon>
        <taxon>Pteridineae</taxon>
        <taxon>Pteridaceae</taxon>
        <taxon>Vittarioideae</taxon>
        <taxon>Adiantum</taxon>
    </lineage>
</organism>
<sequence length="96" mass="10945">MAAFLLVAYSKGVHPSTCAVLCLRVGMQTFVKLLIQMESNWPRMGVPLVDYNIWKESTLYLVLSLRGGNKLDLWCSLCLLTCFREKDLGRSLIEIY</sequence>
<protein>
    <submittedName>
        <fullName evidence="1">Uncharacterized protein</fullName>
    </submittedName>
</protein>
<dbReference type="AlphaFoldDB" id="A0A9D4U119"/>
<proteinExistence type="predicted"/>
<keyword evidence="2" id="KW-1185">Reference proteome</keyword>
<dbReference type="EMBL" id="JABFUD020000025">
    <property type="protein sequence ID" value="KAI5059172.1"/>
    <property type="molecule type" value="Genomic_DNA"/>
</dbReference>
<name>A0A9D4U119_ADICA</name>
<gene>
    <name evidence="1" type="ORF">GOP47_0025491</name>
</gene>
<accession>A0A9D4U119</accession>
<reference evidence="1" key="1">
    <citation type="submission" date="2021-01" db="EMBL/GenBank/DDBJ databases">
        <title>Adiantum capillus-veneris genome.</title>
        <authorList>
            <person name="Fang Y."/>
            <person name="Liao Q."/>
        </authorList>
    </citation>
    <scope>NUCLEOTIDE SEQUENCE</scope>
    <source>
        <strain evidence="1">H3</strain>
        <tissue evidence="1">Leaf</tissue>
    </source>
</reference>
<comment type="caution">
    <text evidence="1">The sequence shown here is derived from an EMBL/GenBank/DDBJ whole genome shotgun (WGS) entry which is preliminary data.</text>
</comment>